<reference evidence="4 5" key="1">
    <citation type="submission" date="2018-03" db="EMBL/GenBank/DDBJ databases">
        <title>Genome sequencing of Ottowia sp.</title>
        <authorList>
            <person name="Kim S.-J."/>
            <person name="Heo J."/>
            <person name="Kwon S.-W."/>
        </authorList>
    </citation>
    <scope>NUCLEOTIDE SEQUENCE [LARGE SCALE GENOMIC DNA]</scope>
    <source>
        <strain evidence="4 5">KADR8-3</strain>
    </source>
</reference>
<evidence type="ECO:0000256" key="1">
    <source>
        <dbReference type="ARBA" id="ARBA00006096"/>
    </source>
</evidence>
<dbReference type="InterPro" id="IPR000667">
    <property type="entry name" value="Peptidase_S13"/>
</dbReference>
<dbReference type="PANTHER" id="PTHR30023:SF0">
    <property type="entry name" value="PENICILLIN-SENSITIVE CARBOXYPEPTIDASE A"/>
    <property type="match status" value="1"/>
</dbReference>
<keyword evidence="2" id="KW-0378">Hydrolase</keyword>
<dbReference type="OrthoDB" id="9802627at2"/>
<dbReference type="GO" id="GO:0000270">
    <property type="term" value="P:peptidoglycan metabolic process"/>
    <property type="evidence" value="ECO:0007669"/>
    <property type="project" value="TreeGrafter"/>
</dbReference>
<dbReference type="Gene3D" id="3.50.80.20">
    <property type="entry name" value="D-Ala-D-Ala carboxypeptidase C, peptidase S13"/>
    <property type="match status" value="1"/>
</dbReference>
<evidence type="ECO:0000313" key="4">
    <source>
        <dbReference type="EMBL" id="AVO33602.1"/>
    </source>
</evidence>
<dbReference type="EMBL" id="CP027666">
    <property type="protein sequence ID" value="AVO33602.1"/>
    <property type="molecule type" value="Genomic_DNA"/>
</dbReference>
<dbReference type="AlphaFoldDB" id="A0A2S0MCI7"/>
<dbReference type="PRINTS" id="PR00922">
    <property type="entry name" value="DADACBPTASE3"/>
</dbReference>
<dbReference type="Pfam" id="PF02113">
    <property type="entry name" value="Peptidase_S13"/>
    <property type="match status" value="1"/>
</dbReference>
<dbReference type="PANTHER" id="PTHR30023">
    <property type="entry name" value="D-ALANYL-D-ALANINE CARBOXYPEPTIDASE"/>
    <property type="match status" value="1"/>
</dbReference>
<dbReference type="Proteomes" id="UP000239709">
    <property type="component" value="Chromosome"/>
</dbReference>
<keyword evidence="4" id="KW-0121">Carboxypeptidase</keyword>
<evidence type="ECO:0000256" key="2">
    <source>
        <dbReference type="ARBA" id="ARBA00022801"/>
    </source>
</evidence>
<accession>A0A2S0MCI7</accession>
<keyword evidence="4" id="KW-0645">Protease</keyword>
<dbReference type="KEGG" id="otk:C6570_04545"/>
<evidence type="ECO:0000256" key="3">
    <source>
        <dbReference type="SAM" id="MobiDB-lite"/>
    </source>
</evidence>
<dbReference type="Gene3D" id="3.40.710.10">
    <property type="entry name" value="DD-peptidase/beta-lactamase superfamily"/>
    <property type="match status" value="1"/>
</dbReference>
<dbReference type="InterPro" id="IPR012338">
    <property type="entry name" value="Beta-lactam/transpept-like"/>
</dbReference>
<organism evidence="4 5">
    <name type="scientific">Ottowia oryzae</name>
    <dbReference type="NCBI Taxonomy" id="2109914"/>
    <lineage>
        <taxon>Bacteria</taxon>
        <taxon>Pseudomonadati</taxon>
        <taxon>Pseudomonadota</taxon>
        <taxon>Betaproteobacteria</taxon>
        <taxon>Burkholderiales</taxon>
        <taxon>Comamonadaceae</taxon>
        <taxon>Ottowia</taxon>
    </lineage>
</organism>
<name>A0A2S0MCI7_9BURK</name>
<feature type="region of interest" description="Disordered" evidence="3">
    <location>
        <begin position="109"/>
        <end position="139"/>
    </location>
</feature>
<comment type="similarity">
    <text evidence="1">Belongs to the peptidase S13 family.</text>
</comment>
<sequence>MRLCYQMQYGSLKDLNGSHWLALARSGAPTRRCAAVAGRGPLRSTLELMILRLKWAALCTAAAAAAPAWVAAQGVAAGALPPDIAQVLARADVPASAVAMVVAPLPPPPGTVSRVPEPVNPSGERNPAPAPQPLPAPRLAWQPDVPMNPASVMKLVTTYAGLDMLGPSYFWKTRVFTQGYVQNGVLNGNLVIQGSGDPKLVVERLQDLIRAIQDKGVRQIKGDILLDNSIFRLPAHNAAAFDDDPLRPYNVGPDGLLLNFKAVVLKFFPDAGGRRVRVESEPPIAGLNIPPEIAGTAGACGNWKSRVAADFTHPNQFTFAGRYPVSCGEQTWSVAYVDPASYAPRVIDAMWRNAGGTLTGQVKMTERPASGQPLITGFSLPLTEIIADINKYSNNVMAQQLFLTLSAAGDRHGSFAESRNTLARWWRQRFGLRTTPVVENGSGLSRNERVTAASLTALLQQAGTGPAAAAYEQSLSIAGIDGTARRMRARNPNSDAIGNATLKTGTLRDVTAIAGYAYGRSGAKYAVVGIINHPNAAAARPALDKLVEWAVRDAP</sequence>
<protein>
    <submittedName>
        <fullName evidence="4">D-alanyl-D-alanine carboxypeptidase/D-alanyl-D-alanine-endopeptidase</fullName>
    </submittedName>
</protein>
<keyword evidence="5" id="KW-1185">Reference proteome</keyword>
<proteinExistence type="inferred from homology"/>
<dbReference type="GO" id="GO:0004185">
    <property type="term" value="F:serine-type carboxypeptidase activity"/>
    <property type="evidence" value="ECO:0007669"/>
    <property type="project" value="InterPro"/>
</dbReference>
<dbReference type="NCBIfam" id="TIGR00666">
    <property type="entry name" value="PBP4"/>
    <property type="match status" value="1"/>
</dbReference>
<dbReference type="SUPFAM" id="SSF56601">
    <property type="entry name" value="beta-lactamase/transpeptidase-like"/>
    <property type="match status" value="1"/>
</dbReference>
<gene>
    <name evidence="4" type="primary">dacB</name>
    <name evidence="4" type="ORF">C6570_04545</name>
</gene>
<dbReference type="GO" id="GO:0006508">
    <property type="term" value="P:proteolysis"/>
    <property type="evidence" value="ECO:0007669"/>
    <property type="project" value="InterPro"/>
</dbReference>
<evidence type="ECO:0000313" key="5">
    <source>
        <dbReference type="Proteomes" id="UP000239709"/>
    </source>
</evidence>